<dbReference type="EMBL" id="JAACNH010000007">
    <property type="protein sequence ID" value="KAG8435854.1"/>
    <property type="molecule type" value="Genomic_DNA"/>
</dbReference>
<gene>
    <name evidence="2" type="ORF">GDO86_007080</name>
</gene>
<keyword evidence="1" id="KW-0812">Transmembrane</keyword>
<accession>A0A8T2IXP0</accession>
<keyword evidence="3" id="KW-1185">Reference proteome</keyword>
<evidence type="ECO:0000256" key="1">
    <source>
        <dbReference type="SAM" id="Phobius"/>
    </source>
</evidence>
<reference evidence="2" key="1">
    <citation type="thesis" date="2020" institute="ProQuest LLC" country="789 East Eisenhower Parkway, Ann Arbor, MI, USA">
        <title>Comparative Genomics and Chromosome Evolution.</title>
        <authorList>
            <person name="Mudd A.B."/>
        </authorList>
    </citation>
    <scope>NUCLEOTIDE SEQUENCE</scope>
    <source>
        <strain evidence="2">Female2</strain>
        <tissue evidence="2">Blood</tissue>
    </source>
</reference>
<comment type="caution">
    <text evidence="2">The sequence shown here is derived from an EMBL/GenBank/DDBJ whole genome shotgun (WGS) entry which is preliminary data.</text>
</comment>
<organism evidence="2 3">
    <name type="scientific">Hymenochirus boettgeri</name>
    <name type="common">Congo dwarf clawed frog</name>
    <dbReference type="NCBI Taxonomy" id="247094"/>
    <lineage>
        <taxon>Eukaryota</taxon>
        <taxon>Metazoa</taxon>
        <taxon>Chordata</taxon>
        <taxon>Craniata</taxon>
        <taxon>Vertebrata</taxon>
        <taxon>Euteleostomi</taxon>
        <taxon>Amphibia</taxon>
        <taxon>Batrachia</taxon>
        <taxon>Anura</taxon>
        <taxon>Pipoidea</taxon>
        <taxon>Pipidae</taxon>
        <taxon>Pipinae</taxon>
        <taxon>Hymenochirus</taxon>
    </lineage>
</organism>
<feature type="transmembrane region" description="Helical" evidence="1">
    <location>
        <begin position="6"/>
        <end position="24"/>
    </location>
</feature>
<proteinExistence type="predicted"/>
<protein>
    <submittedName>
        <fullName evidence="2">Uncharacterized protein</fullName>
    </submittedName>
</protein>
<name>A0A8T2IXP0_9PIPI</name>
<dbReference type="AlphaFoldDB" id="A0A8T2IXP0"/>
<keyword evidence="1" id="KW-1133">Transmembrane helix</keyword>
<evidence type="ECO:0000313" key="3">
    <source>
        <dbReference type="Proteomes" id="UP000812440"/>
    </source>
</evidence>
<feature type="transmembrane region" description="Helical" evidence="1">
    <location>
        <begin position="64"/>
        <end position="85"/>
    </location>
</feature>
<dbReference type="Proteomes" id="UP000812440">
    <property type="component" value="Chromosome 4"/>
</dbReference>
<keyword evidence="1" id="KW-0472">Membrane</keyword>
<evidence type="ECO:0000313" key="2">
    <source>
        <dbReference type="EMBL" id="KAG8435854.1"/>
    </source>
</evidence>
<sequence>MSVYWTTSHCFGLLFLYFCYRYIYKKKIHRDILMKNCPVYPEFHNQTTRLLLTYPVLIGRRCKLFYYNIISDALFGSAFIMGLLLNVLSHQVKKNIYIYFSLKF</sequence>